<evidence type="ECO:0000256" key="1">
    <source>
        <dbReference type="ARBA" id="ARBA00022737"/>
    </source>
</evidence>
<dbReference type="Pfam" id="PF17111">
    <property type="entry name" value="PigL_N"/>
    <property type="match status" value="1"/>
</dbReference>
<protein>
    <recommendedName>
        <fullName evidence="5">Azaphilone pigments biosynthesis cluster protein L N-terminal domain-containing protein</fullName>
    </recommendedName>
</protein>
<dbReference type="InterPro" id="IPR036770">
    <property type="entry name" value="Ankyrin_rpt-contain_sf"/>
</dbReference>
<dbReference type="InterPro" id="IPR031348">
    <property type="entry name" value="PigL_N"/>
</dbReference>
<dbReference type="Pfam" id="PF13606">
    <property type="entry name" value="Ank_3"/>
    <property type="match status" value="1"/>
</dbReference>
<feature type="repeat" description="ANK" evidence="3">
    <location>
        <begin position="371"/>
        <end position="399"/>
    </location>
</feature>
<dbReference type="Gene3D" id="1.25.40.20">
    <property type="entry name" value="Ankyrin repeat-containing domain"/>
    <property type="match status" value="3"/>
</dbReference>
<feature type="repeat" description="ANK" evidence="3">
    <location>
        <begin position="528"/>
        <end position="560"/>
    </location>
</feature>
<dbReference type="EMBL" id="JAWRVE010000027">
    <property type="protein sequence ID" value="KAL1873036.1"/>
    <property type="molecule type" value="Genomic_DNA"/>
</dbReference>
<keyword evidence="1" id="KW-0677">Repeat</keyword>
<comment type="caution">
    <text evidence="6">The sequence shown here is derived from an EMBL/GenBank/DDBJ whole genome shotgun (WGS) entry which is preliminary data.</text>
</comment>
<dbReference type="PANTHER" id="PTHR24123:SF33">
    <property type="entry name" value="PROTEIN HOS4"/>
    <property type="match status" value="1"/>
</dbReference>
<evidence type="ECO:0000256" key="2">
    <source>
        <dbReference type="ARBA" id="ARBA00023043"/>
    </source>
</evidence>
<organism evidence="6 7">
    <name type="scientific">Diaporthe australafricana</name>
    <dbReference type="NCBI Taxonomy" id="127596"/>
    <lineage>
        <taxon>Eukaryota</taxon>
        <taxon>Fungi</taxon>
        <taxon>Dikarya</taxon>
        <taxon>Ascomycota</taxon>
        <taxon>Pezizomycotina</taxon>
        <taxon>Sordariomycetes</taxon>
        <taxon>Sordariomycetidae</taxon>
        <taxon>Diaporthales</taxon>
        <taxon>Diaporthaceae</taxon>
        <taxon>Diaporthe</taxon>
    </lineage>
</organism>
<name>A0ABR3XAP0_9PEZI</name>
<accession>A0ABR3XAP0</accession>
<dbReference type="SMART" id="SM00248">
    <property type="entry name" value="ANK"/>
    <property type="match status" value="9"/>
</dbReference>
<gene>
    <name evidence="6" type="ORF">Daus18300_004178</name>
</gene>
<dbReference type="PROSITE" id="PS50088">
    <property type="entry name" value="ANK_REPEAT"/>
    <property type="match status" value="3"/>
</dbReference>
<dbReference type="SUPFAM" id="SSF48403">
    <property type="entry name" value="Ankyrin repeat"/>
    <property type="match status" value="1"/>
</dbReference>
<proteinExistence type="predicted"/>
<sequence>MDPLSIVASLTGVLAFAAQSTRSLTTLVTEIRDAPKDITDLRVELESLSMLLGSAQSLTNTYPLRTEDAVLAQTLTQCTTWCQESMQDLRVVVSPFAEAGSARRSPMKMLSWIMHKDEIRNSTARLRDRKASFNLAVSVLNGHLTGKAQDEIRQDIAAGYDRMLDSFINDASAKKIRKQLEDDVSSIPDGSRRSGPGNSDIVAPPRSETPRALVQAVSAGDKAEVIELLSNGARVSERAAGGATALHLCAMYDDRGIAEVLIEHGAALDMKNDDRLTALDVCLEEHSRDVAVLLIEKGCRLGNFSGRILDALQDAEEDEFSRMDPVLKAVAKRYEDTGGGPQLLHVALEREDSNALAKFLELGFDPNISEDGYRPIHQAVVRDRLDDVKLLIDKGADLNSILPPGALKPRRTEPRHKLIVERCETRDYTALKLASDSLSMTRMLLAHGADPNIVFPVARDVALNCICAGNYLPVALEVLKHGASPDFQNSNDGCSAMYWAVICANPGLINALLDHGANPNLQTWQSNGAFTPLHAAVDCERYDEATVLVERGADLSIRDSEGLTPLERARKSNSLAMVELLASHMSLDSPRVTATRIPSGHGRGNR</sequence>
<evidence type="ECO:0000256" key="4">
    <source>
        <dbReference type="SAM" id="MobiDB-lite"/>
    </source>
</evidence>
<dbReference type="Proteomes" id="UP001583177">
    <property type="component" value="Unassembled WGS sequence"/>
</dbReference>
<dbReference type="InterPro" id="IPR051165">
    <property type="entry name" value="Multifunctional_ANK_Repeat"/>
</dbReference>
<evidence type="ECO:0000256" key="3">
    <source>
        <dbReference type="PROSITE-ProRule" id="PRU00023"/>
    </source>
</evidence>
<feature type="region of interest" description="Disordered" evidence="4">
    <location>
        <begin position="179"/>
        <end position="209"/>
    </location>
</feature>
<feature type="domain" description="Azaphilone pigments biosynthesis cluster protein L N-terminal" evidence="5">
    <location>
        <begin position="1"/>
        <end position="166"/>
    </location>
</feature>
<dbReference type="Pfam" id="PF13857">
    <property type="entry name" value="Ank_5"/>
    <property type="match status" value="1"/>
</dbReference>
<dbReference type="Pfam" id="PF12796">
    <property type="entry name" value="Ank_2"/>
    <property type="match status" value="1"/>
</dbReference>
<keyword evidence="2 3" id="KW-0040">ANK repeat</keyword>
<feature type="repeat" description="ANK" evidence="3">
    <location>
        <begin position="241"/>
        <end position="273"/>
    </location>
</feature>
<dbReference type="PANTHER" id="PTHR24123">
    <property type="entry name" value="ANKYRIN REPEAT-CONTAINING"/>
    <property type="match status" value="1"/>
</dbReference>
<evidence type="ECO:0000313" key="6">
    <source>
        <dbReference type="EMBL" id="KAL1873036.1"/>
    </source>
</evidence>
<evidence type="ECO:0000313" key="7">
    <source>
        <dbReference type="Proteomes" id="UP001583177"/>
    </source>
</evidence>
<evidence type="ECO:0000259" key="5">
    <source>
        <dbReference type="Pfam" id="PF17111"/>
    </source>
</evidence>
<dbReference type="PROSITE" id="PS50297">
    <property type="entry name" value="ANK_REP_REGION"/>
    <property type="match status" value="3"/>
</dbReference>
<keyword evidence="7" id="KW-1185">Reference proteome</keyword>
<dbReference type="InterPro" id="IPR002110">
    <property type="entry name" value="Ankyrin_rpt"/>
</dbReference>
<reference evidence="6 7" key="1">
    <citation type="journal article" date="2024" name="IMA Fungus">
        <title>IMA Genome - F19 : A genome assembly and annotation guide to empower mycologists, including annotated draft genome sequences of Ceratocystis pirilliformis, Diaporthe australafricana, Fusarium ophioides, Paecilomyces lecythidis, and Sporothrix stenoceras.</title>
        <authorList>
            <person name="Aylward J."/>
            <person name="Wilson A.M."/>
            <person name="Visagie C.M."/>
            <person name="Spraker J."/>
            <person name="Barnes I."/>
            <person name="Buitendag C."/>
            <person name="Ceriani C."/>
            <person name="Del Mar Angel L."/>
            <person name="du Plessis D."/>
            <person name="Fuchs T."/>
            <person name="Gasser K."/>
            <person name="Kramer D."/>
            <person name="Li W."/>
            <person name="Munsamy K."/>
            <person name="Piso A."/>
            <person name="Price J.L."/>
            <person name="Sonnekus B."/>
            <person name="Thomas C."/>
            <person name="van der Nest A."/>
            <person name="van Dijk A."/>
            <person name="van Heerden A."/>
            <person name="van Vuuren N."/>
            <person name="Yilmaz N."/>
            <person name="Duong T.A."/>
            <person name="van der Merwe N.A."/>
            <person name="Wingfield M.J."/>
            <person name="Wingfield B.D."/>
        </authorList>
    </citation>
    <scope>NUCLEOTIDE SEQUENCE [LARGE SCALE GENOMIC DNA]</scope>
    <source>
        <strain evidence="6 7">CMW 18300</strain>
    </source>
</reference>